<sequence length="3481" mass="372520">MAGPAILNPSAQLCPDGHLIPTGGGSMFYHPFPLGTPVDLVAVIHAMNAPKEAGPTFSMGHSGLVDVGALETASRVVHDLMENMGTARRISTQLPAGAEQTAITTWQKASDMVGVPISTGYQPWMETSPRVVRVGAEGHPDAAGGFVRVLPKGLAVMRGALDAASRLAGGTAASPWDRLQELIAAVAEIREELRVPRSGTPAGAQYWQAGYQLAAGIALGLTVPAELATAVTPIAPEQLAALLGDAVPVTDARQLAARLAAEPGARALVHRAGSGGGGSSRWLVSHDGALWWVDLAASADEATTRFDPEDSRHLAALTEAGVSVRMLTPAPSPEPSFAPKSGLVDALIDPVLGRRAAGMLNTRPRPQAGEVPGIGTGATGPEALIQAEFDAVAADLRGSDPRRQFDAVDDLISTRLPAVRARFAAQETAQEQARIVAMRAVTAHTRAISRLDDAIRDREREIADNEDTLREFGRRIEEAESNLAIRRTRHEEEVLAFNEAERAARTAPAGTTPAQRQTLAGAVQDAMKAVGEAKAEITAVTRQIKKLTIARDSLISDIRDARAANAADRASRAAEGGQRNLQQRAGRAAIEARDTALADQQLVDANLAYLRSLAADWAGLEYGDVVRTADRVAASETAGSATRTLHDTAAAEVTAIFGRAAAVTPEDVGRLAYLGHLDKARTRVETAHRAGLPALRATTQAHIDRLVRLTGRAAPSAAEMTRMVDAAVSLKLWTDLSDAFDSARPAAEQARADAADQTRVLIEQGGNLGELLNRFTDRATRRVSLPQTGGYVASLGTRTELVNAPSAPWFLRERGVLGDGYVRRVNDHPQANGIATFARTLTTAVKSRLGSSTRPWKSVPNEVETWLTKQLVSKDERHWEKMIESGVGRDFNGRFVRVHVRPANPAYQIQDPQGLKPGEANMHVRGADIAYSRSRGGGGGWGLPLGAAVFFETASEIVRFAIGPIARFFVGGSRRWSETASGSVQAENMIFTGDFATHQFGADAQVIVEVDGQQIVSQDLAGHLVLAMPQLLSSKRDEVDPATVGAATRVNNPAALLGQDFAVSAATFEDPLTELQNQLQRHPDFKLSARNAARVVDKLRREMMNQKSAKDSNQWWTSNSWVSPFVSMKVGKLRRLEGHLRTGGKLVDLRRITDTAGLIRNDMAVTAGRGRGSGGSSAAAGRIGGEPPLSLGEHLVLPRWDVAFMASNRSTGRSLSAESTARTMLTRKATMIRYLATVATDMTLDSSRGQLGVRRNATVELVVPAPYADAFEEQILATPALREVFAKPPHTVVTMPETGRSWRNPMSSPAPKAWPGKGARTPADLRKIAEKHRIEVSVPDPDNPGPAWAWAHRGTPARTWAQTGKFKVRFRHPENGDFEYAGVDEVPVFRYRTDPANTGRIIGATVFTKGTVHPPGGTPQTDVVAVEFVRNPAFPAPAAAAVAGDGAAVTPPPWHSSGVRDAIDLYVLAKQHPIEIAVAGRSGARTPQLIENLPDSLHTLWLSRQSVLLRGDGDYTYAAGDSTAARFRYVVDERGMVVSAIPLGNPVTNAGVTTRAAGTAVPNPALSLPARQPSATPAEAVRQVQRYLDGVTAYTQIQLSTGVPAQVTALLSAHPQVELLDQTGARVPGQVLPTGPRPAEATRGVVHSDGWVNQGLKPLSGPTREPWALAARSGLGPGALKEMPGTELIFADVLMLVEQQMRAVGKKLTAQARQERFWELAAKFGAPGLRGGQRSLFDGGITDTYTVGDLTFHVNLTGTLGDLRDIETIPDYWVDNRNVGAGGHSVSESLSRRWGTRLDLSTRLGIKDFFGMRVRVADVQLAWDRTHARSAAQSSESGRRRKIGGLVTAFNHGTHYQLTVTVTDKNGKEIKPASSRAYDGEALVHVADTDLAPLPAPAPAPASDGITPVVPPPPTGPPPLLTDEQAVSRLTPAEAADMERWLAGADVTGGAGELVSGVRDNSEGMYIWLNRVGKLAEGLQRFVDVVDGHLKAPKAGSLDELLAALAPGGERHHLEEGIASGITPDFLEPRAGDMMSRTGAVVPLAKDGDIVRQLRVFMVPAHARYVRPTDDPTLKEYSRTGVRAAASETSGRGFSLQTGPALIFQTGKGAAGLHDQDAHVAASSRMADHINVTADVNVVQRSSETETVVTGGKEGTRASFEGRSYTHSSDALFMVFYERYSDGALWSAPYDLKLAGGLETSTPYVLAGDLTLPVPATDRKTVPTETRDLRPIHPELAYATSHVSTLTANQTTREQRTRTVLQGDRRVQQTREVTVIRNVLQVVEDKLAGMGVDVKDPAISGALATLFRDSALKRHYRTIRKEGIYQLITLERKRGTRQIGIRLTARDDRLVHERPRPDAKTTISGASTAATAHTEGTSTTVVAGTSVDGRFMQDTARIVIGAEAGHEWERADSTTESTAVQMRRRGGPLDLGSQEFGADTRFSLEFFETTTLPQAVETLKDVAKITAKVADTITDGRVRKRFQSLFPAGAQPSGRAHVGGHVSVLTPNHLTRIGPPRTPAGTMPLPATLADLPPSRVTILNGAGPDPSSLPADLRADATVTRSLAPDLFGLETYGFEKFADFLPAIRQPGAERLDTDLPAPRVADYGPLSTVAASMKAALAGENVSTHIGEMFDGSYTVFGDGGDAFTVQAVLRQGRWLGRGGYDQSNAPLHAEELEQEHERESGFEVAPLEVASGHSQGGERAFVGTGLGVAKGEGTGSASGVSDYAIQIARRKGDHDYIWFDVTLIGRSSNGRSWIRGEVPFGLLARIPSEKAAAVFGPQMSTLGLVDQALLRGLSGDVVVPYPDRRFLVDALAKQRTRPAPNLNDFDERADALRRALDWTRATEMAPSAAGAAAPPVTPADCVDRAFALFVAVHRRTTNVTTDVGRVGHRTAEDVARALGGEFLRIRDPQAIKNYLEKRPGAMLMLRVPPDPGGESHVFWVMSIGQSRDGAGNLTGPRRLRVFDGQAHGVSYTDADLGDRRQALTGTLPGRQALTGTLLGRHAQLFWKTGTEALLLDPRGQAVDMLKEVSGGTQLRQPGDRLGRRESGRLQASTPFRTADAELRSVLSTAGPGAVKQPPVAAPSPAAELPGRNRELHPIGDFSSPAGQRTLDQIREGMRHSAGGPVIAVSLTGTPETAAATVRQLDEMLRNEGWRGRSPVVVATMGTKKALDAFAEVRAARRPVTLQEGMAGFDRVWQLLEPGVAHASTMEPAPNANLFRRADALPAHAAGGALTPALAEWIGQPGWTEAEAYQRAHDAELRTGTVRAELAEVVAAHPSDLRLRSFQTLLAAADRAGGVPAVDSPRLSPHVRSFLDVEPVYDAAARGRMPVSFLYDYLRSSGATRRERYPLDGLLFGLMVAGELDYRTGAELARATSPHKVDRANATVFEIVSELMRTSHAELLADPAGVTYRFVELARMIASTSAGALPWECLDPVDRTAWVGRLDMLRDLLRGRGDEVSTLLASVIDAVTYTLSNC</sequence>
<gene>
    <name evidence="2" type="ORF">J2S42_006614</name>
</gene>
<dbReference type="RefSeq" id="WP_307245549.1">
    <property type="nucleotide sequence ID" value="NZ_JAUSUZ010000001.1"/>
</dbReference>
<evidence type="ECO:0000256" key="1">
    <source>
        <dbReference type="SAM" id="MobiDB-lite"/>
    </source>
</evidence>
<keyword evidence="3" id="KW-1185">Reference proteome</keyword>
<evidence type="ECO:0000313" key="3">
    <source>
        <dbReference type="Proteomes" id="UP001240236"/>
    </source>
</evidence>
<evidence type="ECO:0000313" key="2">
    <source>
        <dbReference type="EMBL" id="MDQ0369945.1"/>
    </source>
</evidence>
<protein>
    <submittedName>
        <fullName evidence="2">Nucleic acid-binding Zn-ribbon protein</fullName>
    </submittedName>
</protein>
<feature type="compositionally biased region" description="Basic and acidic residues" evidence="1">
    <location>
        <begin position="3041"/>
        <end position="3051"/>
    </location>
</feature>
<feature type="region of interest" description="Disordered" evidence="1">
    <location>
        <begin position="2354"/>
        <end position="2377"/>
    </location>
</feature>
<dbReference type="EMBL" id="JAUSUZ010000001">
    <property type="protein sequence ID" value="MDQ0369945.1"/>
    <property type="molecule type" value="Genomic_DNA"/>
</dbReference>
<feature type="region of interest" description="Disordered" evidence="1">
    <location>
        <begin position="1295"/>
        <end position="1320"/>
    </location>
</feature>
<feature type="region of interest" description="Disordered" evidence="1">
    <location>
        <begin position="3073"/>
        <end position="3110"/>
    </location>
</feature>
<comment type="caution">
    <text evidence="2">The sequence shown here is derived from an EMBL/GenBank/DDBJ whole genome shotgun (WGS) entry which is preliminary data.</text>
</comment>
<organism evidence="2 3">
    <name type="scientific">Catenuloplanes indicus</name>
    <dbReference type="NCBI Taxonomy" id="137267"/>
    <lineage>
        <taxon>Bacteria</taxon>
        <taxon>Bacillati</taxon>
        <taxon>Actinomycetota</taxon>
        <taxon>Actinomycetes</taxon>
        <taxon>Micromonosporales</taxon>
        <taxon>Micromonosporaceae</taxon>
        <taxon>Catenuloplanes</taxon>
    </lineage>
</organism>
<reference evidence="2 3" key="1">
    <citation type="submission" date="2023-07" db="EMBL/GenBank/DDBJ databases">
        <title>Sequencing the genomes of 1000 actinobacteria strains.</title>
        <authorList>
            <person name="Klenk H.-P."/>
        </authorList>
    </citation>
    <scope>NUCLEOTIDE SEQUENCE [LARGE SCALE GENOMIC DNA]</scope>
    <source>
        <strain evidence="2 3">DSM 44709</strain>
    </source>
</reference>
<accession>A0AAE4B072</accession>
<name>A0AAE4B072_9ACTN</name>
<feature type="region of interest" description="Disordered" evidence="1">
    <location>
        <begin position="3035"/>
        <end position="3057"/>
    </location>
</feature>
<dbReference type="Proteomes" id="UP001240236">
    <property type="component" value="Unassembled WGS sequence"/>
</dbReference>
<feature type="compositionally biased region" description="Low complexity" evidence="1">
    <location>
        <begin position="2360"/>
        <end position="2377"/>
    </location>
</feature>
<proteinExistence type="predicted"/>